<dbReference type="InterPro" id="IPR001584">
    <property type="entry name" value="Integrase_cat-core"/>
</dbReference>
<dbReference type="GO" id="GO:0003677">
    <property type="term" value="F:DNA binding"/>
    <property type="evidence" value="ECO:0007669"/>
    <property type="project" value="InterPro"/>
</dbReference>
<reference evidence="3 4" key="1">
    <citation type="submission" date="2020-02" db="EMBL/GenBank/DDBJ databases">
        <authorList>
            <person name="Chen W.-M."/>
        </authorList>
    </citation>
    <scope>NUCLEOTIDE SEQUENCE [LARGE SCALE GENOMIC DNA]</scope>
    <source>
        <strain evidence="3 4">KMS-5</strain>
    </source>
</reference>
<dbReference type="Pfam" id="PF02914">
    <property type="entry name" value="DDE_2"/>
    <property type="match status" value="1"/>
</dbReference>
<gene>
    <name evidence="3" type="ORF">G4Z14_03350</name>
</gene>
<dbReference type="Proteomes" id="UP000477782">
    <property type="component" value="Unassembled WGS sequence"/>
</dbReference>
<dbReference type="InterPro" id="IPR036388">
    <property type="entry name" value="WH-like_DNA-bd_sf"/>
</dbReference>
<comment type="caution">
    <text evidence="3">The sequence shown here is derived from an EMBL/GenBank/DDBJ whole genome shotgun (WGS) entry which is preliminary data.</text>
</comment>
<dbReference type="GO" id="GO:0004803">
    <property type="term" value="F:transposase activity"/>
    <property type="evidence" value="ECO:0007669"/>
    <property type="project" value="InterPro"/>
</dbReference>
<name>A0A6M0QSA7_9RHOB</name>
<dbReference type="InterPro" id="IPR004189">
    <property type="entry name" value="Phage_Mu_transposase"/>
</dbReference>
<dbReference type="InterPro" id="IPR036397">
    <property type="entry name" value="RNaseH_sf"/>
</dbReference>
<evidence type="ECO:0000313" key="4">
    <source>
        <dbReference type="Proteomes" id="UP000477782"/>
    </source>
</evidence>
<evidence type="ECO:0000313" key="3">
    <source>
        <dbReference type="EMBL" id="NEY89322.1"/>
    </source>
</evidence>
<protein>
    <recommendedName>
        <fullName evidence="5">Transposase</fullName>
    </recommendedName>
</protein>
<evidence type="ECO:0008006" key="5">
    <source>
        <dbReference type="Google" id="ProtNLM"/>
    </source>
</evidence>
<dbReference type="SUPFAM" id="SSF46955">
    <property type="entry name" value="Putative DNA-binding domain"/>
    <property type="match status" value="1"/>
</dbReference>
<feature type="domain" description="HTH Mu-type" evidence="2">
    <location>
        <begin position="1"/>
        <end position="62"/>
    </location>
</feature>
<accession>A0A6M0QSA7</accession>
<evidence type="ECO:0000259" key="2">
    <source>
        <dbReference type="PROSITE" id="PS51702"/>
    </source>
</evidence>
<dbReference type="InterPro" id="IPR003314">
    <property type="entry name" value="Mu-type_HTH"/>
</dbReference>
<sequence length="369" mass="40775">MMLAVSDLVGLPGLPTSERGLRDWLKRLAVPVQQDGKRFIYSLMDLPEDVQLAYRLKLAEEAGLAFGEQDDAAHLALMAKPVGVQATAHARAKVLGIVHKGRAAGLKLHQIAPQIKAASLGEVPCEQTVNRWFKRVEGIDPANWAPALAPDFKGRTARAPMSEAAWDEFCALVAAWGRNGTGANLKKAWAKVAEKKAKEGWVWPPYRTVLRTFYRLPVEEQRTLTKGEEDAAKSLTLRLHRSVDGMKAMEQVELDGREFKVKVRFENGTVGCPWIIVYADRASSKIVSWAISDSENEEVTAEATRLMCETHGIPRRVVTDNGGAFNGRRMAGGLTPLIRRKDTKTPDWDVPGLFKIYGIDLVNCAPRKG</sequence>
<dbReference type="AlphaFoldDB" id="A0A6M0QSA7"/>
<dbReference type="PROSITE" id="PS51702">
    <property type="entry name" value="HTH_MU"/>
    <property type="match status" value="1"/>
</dbReference>
<dbReference type="SUPFAM" id="SSF53098">
    <property type="entry name" value="Ribonuclease H-like"/>
    <property type="match status" value="1"/>
</dbReference>
<dbReference type="RefSeq" id="WP_164623325.1">
    <property type="nucleotide sequence ID" value="NZ_JAAIVJ010000001.1"/>
</dbReference>
<organism evidence="3 4">
    <name type="scientific">Tabrizicola oligotrophica</name>
    <dbReference type="NCBI Taxonomy" id="2710650"/>
    <lineage>
        <taxon>Bacteria</taxon>
        <taxon>Pseudomonadati</taxon>
        <taxon>Pseudomonadota</taxon>
        <taxon>Alphaproteobacteria</taxon>
        <taxon>Rhodobacterales</taxon>
        <taxon>Paracoccaceae</taxon>
        <taxon>Tabrizicola</taxon>
    </lineage>
</organism>
<feature type="domain" description="Integrase catalytic" evidence="1">
    <location>
        <begin position="243"/>
        <end position="369"/>
    </location>
</feature>
<dbReference type="GO" id="GO:0015074">
    <property type="term" value="P:DNA integration"/>
    <property type="evidence" value="ECO:0007669"/>
    <property type="project" value="InterPro"/>
</dbReference>
<dbReference type="Gene3D" id="1.10.10.10">
    <property type="entry name" value="Winged helix-like DNA-binding domain superfamily/Winged helix DNA-binding domain"/>
    <property type="match status" value="1"/>
</dbReference>
<dbReference type="InterPro" id="IPR009061">
    <property type="entry name" value="DNA-bd_dom_put_sf"/>
</dbReference>
<proteinExistence type="predicted"/>
<dbReference type="Gene3D" id="3.30.420.10">
    <property type="entry name" value="Ribonuclease H-like superfamily/Ribonuclease H"/>
    <property type="match status" value="1"/>
</dbReference>
<keyword evidence="4" id="KW-1185">Reference proteome</keyword>
<dbReference type="EMBL" id="JAAIVJ010000001">
    <property type="protein sequence ID" value="NEY89322.1"/>
    <property type="molecule type" value="Genomic_DNA"/>
</dbReference>
<dbReference type="GO" id="GO:0006313">
    <property type="term" value="P:DNA transposition"/>
    <property type="evidence" value="ECO:0007669"/>
    <property type="project" value="InterPro"/>
</dbReference>
<dbReference type="PROSITE" id="PS50994">
    <property type="entry name" value="INTEGRASE"/>
    <property type="match status" value="1"/>
</dbReference>
<dbReference type="InterPro" id="IPR012337">
    <property type="entry name" value="RNaseH-like_sf"/>
</dbReference>
<evidence type="ECO:0000259" key="1">
    <source>
        <dbReference type="PROSITE" id="PS50994"/>
    </source>
</evidence>